<gene>
    <name evidence="4" type="primary">ORF88168</name>
</gene>
<accession>A0A0B7A0W4</accession>
<evidence type="ECO:0000259" key="3">
    <source>
        <dbReference type="PROSITE" id="PS50157"/>
    </source>
</evidence>
<organism evidence="4">
    <name type="scientific">Arion vulgaris</name>
    <dbReference type="NCBI Taxonomy" id="1028688"/>
    <lineage>
        <taxon>Eukaryota</taxon>
        <taxon>Metazoa</taxon>
        <taxon>Spiralia</taxon>
        <taxon>Lophotrochozoa</taxon>
        <taxon>Mollusca</taxon>
        <taxon>Gastropoda</taxon>
        <taxon>Heterobranchia</taxon>
        <taxon>Euthyneura</taxon>
        <taxon>Panpulmonata</taxon>
        <taxon>Eupulmonata</taxon>
        <taxon>Stylommatophora</taxon>
        <taxon>Helicina</taxon>
        <taxon>Arionoidea</taxon>
        <taxon>Arionidae</taxon>
        <taxon>Arion</taxon>
    </lineage>
</organism>
<dbReference type="PROSITE" id="PS50157">
    <property type="entry name" value="ZINC_FINGER_C2H2_2"/>
    <property type="match status" value="1"/>
</dbReference>
<name>A0A0B7A0W4_9EUPU</name>
<dbReference type="SMART" id="SM00355">
    <property type="entry name" value="ZnF_C2H2"/>
    <property type="match status" value="1"/>
</dbReference>
<keyword evidence="1" id="KW-0863">Zinc-finger</keyword>
<dbReference type="PROSITE" id="PS00028">
    <property type="entry name" value="ZINC_FINGER_C2H2_1"/>
    <property type="match status" value="1"/>
</dbReference>
<dbReference type="GO" id="GO:0008270">
    <property type="term" value="F:zinc ion binding"/>
    <property type="evidence" value="ECO:0007669"/>
    <property type="project" value="UniProtKB-KW"/>
</dbReference>
<dbReference type="EMBL" id="HACG01026896">
    <property type="protein sequence ID" value="CEK73761.1"/>
    <property type="molecule type" value="Transcribed_RNA"/>
</dbReference>
<reference evidence="4" key="1">
    <citation type="submission" date="2014-12" db="EMBL/GenBank/DDBJ databases">
        <title>Insight into the proteome of Arion vulgaris.</title>
        <authorList>
            <person name="Aradska J."/>
            <person name="Bulat T."/>
            <person name="Smidak R."/>
            <person name="Sarate P."/>
            <person name="Gangsoo J."/>
            <person name="Sialana F."/>
            <person name="Bilban M."/>
            <person name="Lubec G."/>
        </authorList>
    </citation>
    <scope>NUCLEOTIDE SEQUENCE</scope>
    <source>
        <tissue evidence="4">Skin</tissue>
    </source>
</reference>
<evidence type="ECO:0000313" key="4">
    <source>
        <dbReference type="EMBL" id="CEK73761.1"/>
    </source>
</evidence>
<feature type="domain" description="C2H2-type" evidence="3">
    <location>
        <begin position="21"/>
        <end position="48"/>
    </location>
</feature>
<dbReference type="AlphaFoldDB" id="A0A0B7A0W4"/>
<feature type="non-terminal residue" evidence="4">
    <location>
        <position position="1"/>
    </location>
</feature>
<dbReference type="InterPro" id="IPR036236">
    <property type="entry name" value="Znf_C2H2_sf"/>
</dbReference>
<dbReference type="SUPFAM" id="SSF57667">
    <property type="entry name" value="beta-beta-alpha zinc fingers"/>
    <property type="match status" value="1"/>
</dbReference>
<dbReference type="InterPro" id="IPR013087">
    <property type="entry name" value="Znf_C2H2_type"/>
</dbReference>
<sequence length="60" mass="7003">RDHLETHKRTHNRTHTKERPYKCKVCCFGFASKRNLVRHKKAHTGKKAPTGKKPHTGKKT</sequence>
<dbReference type="Gene3D" id="3.30.160.60">
    <property type="entry name" value="Classic Zinc Finger"/>
    <property type="match status" value="1"/>
</dbReference>
<evidence type="ECO:0000256" key="2">
    <source>
        <dbReference type="SAM" id="MobiDB-lite"/>
    </source>
</evidence>
<keyword evidence="1" id="KW-0479">Metal-binding</keyword>
<dbReference type="FunFam" id="3.30.160.60:FF:000882">
    <property type="entry name" value="Predicted gene, 21060"/>
    <property type="match status" value="1"/>
</dbReference>
<keyword evidence="1" id="KW-0862">Zinc</keyword>
<proteinExistence type="predicted"/>
<evidence type="ECO:0000256" key="1">
    <source>
        <dbReference type="PROSITE-ProRule" id="PRU00042"/>
    </source>
</evidence>
<protein>
    <recommendedName>
        <fullName evidence="3">C2H2-type domain-containing protein</fullName>
    </recommendedName>
</protein>
<feature type="region of interest" description="Disordered" evidence="2">
    <location>
        <begin position="38"/>
        <end position="60"/>
    </location>
</feature>